<dbReference type="RefSeq" id="WP_128148163.1">
    <property type="nucleotide sequence ID" value="NZ_SAVB01000006.1"/>
</dbReference>
<evidence type="ECO:0000313" key="2">
    <source>
        <dbReference type="Proteomes" id="UP000286594"/>
    </source>
</evidence>
<sequence>MTDLLDLVKERLEALAPALTSVEVIEDIEAIAKGTPAGSGAAFVAPYRERGTANELSTGFRQLVWVEFLVAFQIRIADDSKGTARVAAFRAIKGEIEAAIAGWQPTPEAAPISLIGGQGGRLTTGVSTYVQTWETTRYLTG</sequence>
<gene>
    <name evidence="1" type="ORF">EOW65_06525</name>
</gene>
<dbReference type="AlphaFoldDB" id="A0A443LN85"/>
<protein>
    <submittedName>
        <fullName evidence="1">Uncharacterized protein</fullName>
    </submittedName>
</protein>
<dbReference type="Pfam" id="PF23840">
    <property type="entry name" value="Phage_tail_terminator"/>
    <property type="match status" value="1"/>
</dbReference>
<proteinExistence type="predicted"/>
<dbReference type="Proteomes" id="UP000286594">
    <property type="component" value="Unassembled WGS sequence"/>
</dbReference>
<name>A0A443LN85_9RHOB</name>
<accession>A0A443LN85</accession>
<dbReference type="InterPro" id="IPR056912">
    <property type="entry name" value="Phage_JBD30_tail_term-like"/>
</dbReference>
<keyword evidence="2" id="KW-1185">Reference proteome</keyword>
<organism evidence="1 2">
    <name type="scientific">Paenirhodobacter ferrireducens</name>
    <dbReference type="NCBI Taxonomy" id="1215032"/>
    <lineage>
        <taxon>Bacteria</taxon>
        <taxon>Pseudomonadati</taxon>
        <taxon>Pseudomonadota</taxon>
        <taxon>Alphaproteobacteria</taxon>
        <taxon>Rhodobacterales</taxon>
        <taxon>Rhodobacter group</taxon>
        <taxon>Paenirhodobacter</taxon>
    </lineage>
</organism>
<comment type="caution">
    <text evidence="1">The sequence shown here is derived from an EMBL/GenBank/DDBJ whole genome shotgun (WGS) entry which is preliminary data.</text>
</comment>
<dbReference type="OrthoDB" id="8371462at2"/>
<dbReference type="EMBL" id="SAVB01000006">
    <property type="protein sequence ID" value="RWR50605.1"/>
    <property type="molecule type" value="Genomic_DNA"/>
</dbReference>
<reference evidence="1 2" key="1">
    <citation type="submission" date="2019-01" db="EMBL/GenBank/DDBJ databases">
        <title>Sinorhodobacter populi sp. nov. isolated from the symptomatic bark tissue of Populus euramericana canker.</title>
        <authorList>
            <person name="Xu G."/>
        </authorList>
    </citation>
    <scope>NUCLEOTIDE SEQUENCE [LARGE SCALE GENOMIC DNA]</scope>
    <source>
        <strain evidence="1 2">CCTCC AB2012026</strain>
    </source>
</reference>
<evidence type="ECO:0000313" key="1">
    <source>
        <dbReference type="EMBL" id="RWR50605.1"/>
    </source>
</evidence>